<dbReference type="PATRIC" id="fig|1423743.5.peg.541"/>
<dbReference type="RefSeq" id="WP_035181150.1">
    <property type="nucleotide sequence ID" value="NZ_AZFY01000102.1"/>
</dbReference>
<sequence length="473" mass="51232">MPETISTVGIDIGTTTTSLVLARLTIQNTEAFSSLPHVQIIDKKVNYRSPIIFTPLKSTTQIDQHALRAFVAKQYQQAGVDKATLKMGAIIMTGETARKDNARQTLLSLSDFAGNFVCATAGPRLESFIAGKGANHALLTRHPERPLLNLDIGGGTTNIAYFERGRCIDTACFDIGGRLIRVDSQHRITYIAPKLQKIISDYQLPIQLGQQIDIAALTPLINQMVQVLEDVVANRHSSHYYDLLQTEPIKRRINPNALITFSGGVADCLVSALPANPFQYGDIGILLGAAIKNSAFFQARQIKRPAETIRATVIGAGSQSVTVSGSTINYSANALPLKNVPIISLERSISHFSKATIRTAIKAQLNFYQLTELTAIGIALPAVGTDFQSITKEAQLLAAGIVDILHLKIPLVVLMQKNVALFFGNCLKEHLPADYPLICLDAVSIQSGDYIDIGQPVANGQALPLIIKTLAFN</sequence>
<evidence type="ECO:0000313" key="2">
    <source>
        <dbReference type="EMBL" id="KRM06647.1"/>
    </source>
</evidence>
<evidence type="ECO:0000313" key="4">
    <source>
        <dbReference type="Proteomes" id="UP000051966"/>
    </source>
</evidence>
<dbReference type="Pfam" id="PF06277">
    <property type="entry name" value="EutA"/>
    <property type="match status" value="1"/>
</dbReference>
<dbReference type="EMBL" id="AZFY01000102">
    <property type="protein sequence ID" value="KRM06647.1"/>
    <property type="molecule type" value="Genomic_DNA"/>
</dbReference>
<dbReference type="SUPFAM" id="SSF53067">
    <property type="entry name" value="Actin-like ATPase domain"/>
    <property type="match status" value="1"/>
</dbReference>
<dbReference type="EMBL" id="BAKI01000050">
    <property type="protein sequence ID" value="GAF37857.1"/>
    <property type="molecule type" value="Genomic_DNA"/>
</dbReference>
<dbReference type="OrthoDB" id="1542at2"/>
<protein>
    <submittedName>
        <fullName evidence="1">Ethanolamine utilization protein EutA</fullName>
    </submittedName>
</protein>
<dbReference type="Proteomes" id="UP000051966">
    <property type="component" value="Unassembled WGS sequence"/>
</dbReference>
<dbReference type="InterPro" id="IPR043129">
    <property type="entry name" value="ATPase_NBD"/>
</dbReference>
<evidence type="ECO:0000313" key="3">
    <source>
        <dbReference type="Proteomes" id="UP000019488"/>
    </source>
</evidence>
<evidence type="ECO:0000313" key="1">
    <source>
        <dbReference type="EMBL" id="GAF37857.1"/>
    </source>
</evidence>
<dbReference type="InterPro" id="IPR009377">
    <property type="entry name" value="EutA"/>
</dbReference>
<proteinExistence type="predicted"/>
<dbReference type="PIRSF" id="PIRSF012293">
    <property type="entry name" value="EutA"/>
    <property type="match status" value="1"/>
</dbReference>
<dbReference type="Gene3D" id="3.30.420.40">
    <property type="match status" value="1"/>
</dbReference>
<dbReference type="STRING" id="1423743.FD41_GL000526"/>
<organism evidence="1 3">
    <name type="scientific">Lentilactobacillus farraginis DSM 18382 = JCM 14108</name>
    <dbReference type="NCBI Taxonomy" id="1423743"/>
    <lineage>
        <taxon>Bacteria</taxon>
        <taxon>Bacillati</taxon>
        <taxon>Bacillota</taxon>
        <taxon>Bacilli</taxon>
        <taxon>Lactobacillales</taxon>
        <taxon>Lactobacillaceae</taxon>
        <taxon>Lentilactobacillus</taxon>
    </lineage>
</organism>
<dbReference type="eggNOG" id="COG4819">
    <property type="taxonomic scope" value="Bacteria"/>
</dbReference>
<dbReference type="PANTHER" id="PTHR32432:SF13">
    <property type="entry name" value="ETHANOLAMINE AMMONIA-LYASE REACTIVASE EUTA"/>
    <property type="match status" value="1"/>
</dbReference>
<gene>
    <name evidence="2" type="ORF">FD41_GL000526</name>
    <name evidence="1" type="ORF">JCM14108_2939</name>
</gene>
<comment type="caution">
    <text evidence="1">The sequence shown here is derived from an EMBL/GenBank/DDBJ whole genome shotgun (WGS) entry which is preliminary data.</text>
</comment>
<dbReference type="PANTHER" id="PTHR32432">
    <property type="entry name" value="CELL DIVISION PROTEIN FTSA-RELATED"/>
    <property type="match status" value="1"/>
</dbReference>
<reference evidence="2 4" key="2">
    <citation type="journal article" date="2015" name="Genome Announc.">
        <title>Expanding the biotechnology potential of lactobacilli through comparative genomics of 213 strains and associated genera.</title>
        <authorList>
            <person name="Sun Z."/>
            <person name="Harris H.M."/>
            <person name="McCann A."/>
            <person name="Guo C."/>
            <person name="Argimon S."/>
            <person name="Zhang W."/>
            <person name="Yang X."/>
            <person name="Jeffery I.B."/>
            <person name="Cooney J.C."/>
            <person name="Kagawa T.F."/>
            <person name="Liu W."/>
            <person name="Song Y."/>
            <person name="Salvetti E."/>
            <person name="Wrobel A."/>
            <person name="Rasinkangas P."/>
            <person name="Parkhill J."/>
            <person name="Rea M.C."/>
            <person name="O'Sullivan O."/>
            <person name="Ritari J."/>
            <person name="Douillard F.P."/>
            <person name="Paul Ross R."/>
            <person name="Yang R."/>
            <person name="Briner A.E."/>
            <person name="Felis G.E."/>
            <person name="de Vos W.M."/>
            <person name="Barrangou R."/>
            <person name="Klaenhammer T.R."/>
            <person name="Caufield P.W."/>
            <person name="Cui Y."/>
            <person name="Zhang H."/>
            <person name="O'Toole P.W."/>
        </authorList>
    </citation>
    <scope>NUCLEOTIDE SEQUENCE [LARGE SCALE GENOMIC DNA]</scope>
    <source>
        <strain evidence="2 4">DSM 18382</strain>
    </source>
</reference>
<name>X0PKK8_9LACO</name>
<dbReference type="InterPro" id="IPR050696">
    <property type="entry name" value="FtsA/MreB"/>
</dbReference>
<reference evidence="1" key="1">
    <citation type="journal article" date="2014" name="Genome Announc.">
        <title>Draft Genome Sequences of Two Lactobacillus Strains, L. farraginis JCM 14108T and L. composti JCM 14202T, Isolated from Compost of Distilled Shochu Residue.</title>
        <authorList>
            <person name="Yuki M."/>
            <person name="Oshima K."/>
            <person name="Suda W."/>
            <person name="Kitahara M."/>
            <person name="Kitamura K."/>
            <person name="Iida T."/>
            <person name="Hattori M."/>
            <person name="Ohkuma M."/>
        </authorList>
    </citation>
    <scope>NUCLEOTIDE SEQUENCE [LARGE SCALE GENOMIC DNA]</scope>
    <source>
        <strain evidence="1">JCM 14108</strain>
    </source>
</reference>
<dbReference type="AlphaFoldDB" id="X0PKK8"/>
<keyword evidence="4" id="KW-1185">Reference proteome</keyword>
<dbReference type="Proteomes" id="UP000019488">
    <property type="component" value="Unassembled WGS sequence"/>
</dbReference>
<accession>X0PKK8</accession>